<feature type="transmembrane region" description="Helical" evidence="6">
    <location>
        <begin position="97"/>
        <end position="123"/>
    </location>
</feature>
<evidence type="ECO:0000256" key="1">
    <source>
        <dbReference type="ARBA" id="ARBA00004141"/>
    </source>
</evidence>
<feature type="transmembrane region" description="Helical" evidence="6">
    <location>
        <begin position="413"/>
        <end position="435"/>
    </location>
</feature>
<feature type="transmembrane region" description="Helical" evidence="6">
    <location>
        <begin position="129"/>
        <end position="147"/>
    </location>
</feature>
<comment type="subcellular location">
    <subcellularLocation>
        <location evidence="6">Cell membrane</location>
        <topology evidence="6">Multi-pass membrane protein</topology>
    </subcellularLocation>
    <subcellularLocation>
        <location evidence="1">Membrane</location>
        <topology evidence="1">Multi-pass membrane protein</topology>
    </subcellularLocation>
</comment>
<feature type="transmembrane region" description="Helical" evidence="6">
    <location>
        <begin position="285"/>
        <end position="307"/>
    </location>
</feature>
<dbReference type="PANTHER" id="PTHR12385:SF4">
    <property type="entry name" value="PROTEIN PNS1"/>
    <property type="match status" value="1"/>
</dbReference>
<dbReference type="InterPro" id="IPR007603">
    <property type="entry name" value="Choline_transptr-like"/>
</dbReference>
<sequence>MDADSGSVSSSSFDSASVATADQLQNAARGRGQALSSESPRSWRDIFWSIVFIIHLIIVGFVLVILGLNRFKKSNRLQIDKFTNTIMENRVGLTEDYWPLFALAGGVGTLLGWTWLFLLGSFANHVMKISVHILTTYLAVISVLCFWGQLFFWGVAFAIGAGLQFLYVISVIDRLPFTLLVLQKAVKMVSGLPEVIRVAYTFMIVMLLCMGVWSFGVAGIVASSMGDGGRWWLIVVFSISLFWVGAVFCNTLHVIVSGMVFLVLFHGGGESSSLPSKSLAWASRYAVTTSFGSICYGSLFTAAIRTLRWEIRGIRSKIGKNECLLCCVDFLFHLVETLVRFFNKYAYVQIAVYGKSFNRSARDAWELFQSTGVEALVAYDCSGAVLLMSTVMGGLIAGTCSGIWTWFKWKDKVSMVACTATLMGMVMAGLAIVVVESAVTSIYICYAEDPLLIHRWDIEFFDQMSEMLHQRLQHRSARAREVLTQYRFDSRREELAQRVALAAQFTCRYYA</sequence>
<keyword evidence="4 6" id="KW-1133">Transmembrane helix</keyword>
<evidence type="ECO:0000313" key="7">
    <source>
        <dbReference type="Proteomes" id="UP000504608"/>
    </source>
</evidence>
<gene>
    <name evidence="8" type="primary">LOC111467716</name>
</gene>
<dbReference type="GO" id="GO:0005886">
    <property type="term" value="C:plasma membrane"/>
    <property type="evidence" value="ECO:0007669"/>
    <property type="project" value="UniProtKB-SubCell"/>
</dbReference>
<dbReference type="Proteomes" id="UP000504608">
    <property type="component" value="Unplaced"/>
</dbReference>
<evidence type="ECO:0000256" key="6">
    <source>
        <dbReference type="RuleBase" id="RU368066"/>
    </source>
</evidence>
<comment type="similarity">
    <text evidence="2 6">Belongs to the CTL (choline transporter-like) family.</text>
</comment>
<dbReference type="Pfam" id="PF04515">
    <property type="entry name" value="Choline_transpo"/>
    <property type="match status" value="1"/>
</dbReference>
<feature type="transmembrane region" description="Helical" evidence="6">
    <location>
        <begin position="384"/>
        <end position="407"/>
    </location>
</feature>
<accession>A0A6J1HV06</accession>
<dbReference type="RefSeq" id="XP_022968496.1">
    <property type="nucleotide sequence ID" value="XM_023112728.1"/>
</dbReference>
<organism evidence="7 8">
    <name type="scientific">Cucurbita maxima</name>
    <name type="common">Pumpkin</name>
    <name type="synonym">Winter squash</name>
    <dbReference type="NCBI Taxonomy" id="3661"/>
    <lineage>
        <taxon>Eukaryota</taxon>
        <taxon>Viridiplantae</taxon>
        <taxon>Streptophyta</taxon>
        <taxon>Embryophyta</taxon>
        <taxon>Tracheophyta</taxon>
        <taxon>Spermatophyta</taxon>
        <taxon>Magnoliopsida</taxon>
        <taxon>eudicotyledons</taxon>
        <taxon>Gunneridae</taxon>
        <taxon>Pentapetalae</taxon>
        <taxon>rosids</taxon>
        <taxon>fabids</taxon>
        <taxon>Cucurbitales</taxon>
        <taxon>Cucurbitaceae</taxon>
        <taxon>Cucurbiteae</taxon>
        <taxon>Cucurbita</taxon>
    </lineage>
</organism>
<evidence type="ECO:0000256" key="3">
    <source>
        <dbReference type="ARBA" id="ARBA00022692"/>
    </source>
</evidence>
<feature type="transmembrane region" description="Helical" evidence="6">
    <location>
        <begin position="232"/>
        <end position="265"/>
    </location>
</feature>
<keyword evidence="7" id="KW-1185">Reference proteome</keyword>
<feature type="transmembrane region" description="Helical" evidence="6">
    <location>
        <begin position="152"/>
        <end position="172"/>
    </location>
</feature>
<dbReference type="GeneID" id="111467716"/>
<feature type="transmembrane region" description="Helical" evidence="6">
    <location>
        <begin position="46"/>
        <end position="68"/>
    </location>
</feature>
<keyword evidence="5 6" id="KW-0472">Membrane</keyword>
<dbReference type="KEGG" id="cmax:111467716"/>
<dbReference type="PANTHER" id="PTHR12385">
    <property type="entry name" value="CHOLINE TRANSPORTER-LIKE (SLC FAMILY 44)"/>
    <property type="match status" value="1"/>
</dbReference>
<proteinExistence type="inferred from homology"/>
<dbReference type="OrthoDB" id="44736at2759"/>
<feature type="transmembrane region" description="Helical" evidence="6">
    <location>
        <begin position="198"/>
        <end position="220"/>
    </location>
</feature>
<dbReference type="AlphaFoldDB" id="A0A6J1HV06"/>
<name>A0A6J1HV06_CUCMA</name>
<dbReference type="GO" id="GO:0022857">
    <property type="term" value="F:transmembrane transporter activity"/>
    <property type="evidence" value="ECO:0007669"/>
    <property type="project" value="UniProtKB-UniRule"/>
</dbReference>
<evidence type="ECO:0000256" key="4">
    <source>
        <dbReference type="ARBA" id="ARBA00022989"/>
    </source>
</evidence>
<keyword evidence="3 6" id="KW-0812">Transmembrane</keyword>
<comment type="function">
    <text evidence="6">Choline transporter.</text>
</comment>
<protein>
    <recommendedName>
        <fullName evidence="6">Choline transporter-like protein</fullName>
    </recommendedName>
</protein>
<reference evidence="8" key="1">
    <citation type="submission" date="2025-08" db="UniProtKB">
        <authorList>
            <consortium name="RefSeq"/>
        </authorList>
    </citation>
    <scope>IDENTIFICATION</scope>
    <source>
        <tissue evidence="8">Young leaves</tissue>
    </source>
</reference>
<evidence type="ECO:0000313" key="8">
    <source>
        <dbReference type="RefSeq" id="XP_022968496.1"/>
    </source>
</evidence>
<evidence type="ECO:0000256" key="5">
    <source>
        <dbReference type="ARBA" id="ARBA00023136"/>
    </source>
</evidence>
<evidence type="ECO:0000256" key="2">
    <source>
        <dbReference type="ARBA" id="ARBA00007168"/>
    </source>
</evidence>